<dbReference type="Pfam" id="PF00083">
    <property type="entry name" value="Sugar_tr"/>
    <property type="match status" value="2"/>
</dbReference>
<dbReference type="AlphaFoldDB" id="A0A0D2JFR4"/>
<keyword evidence="4 7" id="KW-0812">Transmembrane</keyword>
<evidence type="ECO:0000256" key="2">
    <source>
        <dbReference type="ARBA" id="ARBA00010992"/>
    </source>
</evidence>
<keyword evidence="5 7" id="KW-1133">Transmembrane helix</keyword>
<dbReference type="Gene3D" id="1.20.1250.20">
    <property type="entry name" value="MFS general substrate transporter like domains"/>
    <property type="match status" value="2"/>
</dbReference>
<dbReference type="RefSeq" id="XP_013275281.1">
    <property type="nucleotide sequence ID" value="XM_013419827.1"/>
</dbReference>
<evidence type="ECO:0000313" key="9">
    <source>
        <dbReference type="Proteomes" id="UP000053617"/>
    </source>
</evidence>
<sequence length="423" mass="46096">MIMKDALSGEAAGSAIWHSYLPKSQDEIDREMRPTEFQLPADANKEVGNKLIHNSIRRRHKVLAPTIGAQKPYASIDTSPKYQKPGAASQLLDWRLKRADGRGPPTYVERTPLSIGTLVGALMAGPVANNAAIGRKYSICIWSVIFCVGVTVQIGARGPRWYEVMIGRIIAGLAIGGLSVMVPCVPGRIQPSTCPGSHCLLLPGTPSKSGLGFGECTTEPTVNAKLFIAIGILIANLVNFGTENIQSTASWRVPMGVGFLFALVLGFGILACPETPRHEYRHGKIDSATTSIAKFHGVSERHTVVRNQLMEMRKKLQIEIEGGSHPWYEALQQLAGANYFFYYSTTVFASVGLSNSYVTQIILGAVNVGTTFPGLYFVEKFGRRKCRMTGAAWMFMCFTIFASLGHLPCKMMTVATTRQSVMS</sequence>
<proteinExistence type="inferred from homology"/>
<dbReference type="PANTHER" id="PTHR48022:SF39">
    <property type="entry name" value="MONOSACCHARIDE TRANSPORTER, PUTATIVE-RELATED"/>
    <property type="match status" value="1"/>
</dbReference>
<organism evidence="8 9">
    <name type="scientific">Rhinocladiella mackenziei CBS 650.93</name>
    <dbReference type="NCBI Taxonomy" id="1442369"/>
    <lineage>
        <taxon>Eukaryota</taxon>
        <taxon>Fungi</taxon>
        <taxon>Dikarya</taxon>
        <taxon>Ascomycota</taxon>
        <taxon>Pezizomycotina</taxon>
        <taxon>Eurotiomycetes</taxon>
        <taxon>Chaetothyriomycetidae</taxon>
        <taxon>Chaetothyriales</taxon>
        <taxon>Herpotrichiellaceae</taxon>
        <taxon>Rhinocladiella</taxon>
    </lineage>
</organism>
<evidence type="ECO:0000313" key="8">
    <source>
        <dbReference type="EMBL" id="KIX08145.1"/>
    </source>
</evidence>
<feature type="transmembrane region" description="Helical" evidence="7">
    <location>
        <begin position="357"/>
        <end position="378"/>
    </location>
</feature>
<feature type="transmembrane region" description="Helical" evidence="7">
    <location>
        <begin position="253"/>
        <end position="272"/>
    </location>
</feature>
<dbReference type="HOGENOM" id="CLU_649153_0_0_1"/>
<evidence type="ECO:0000256" key="1">
    <source>
        <dbReference type="ARBA" id="ARBA00004141"/>
    </source>
</evidence>
<feature type="transmembrane region" description="Helical" evidence="7">
    <location>
        <begin position="162"/>
        <end position="182"/>
    </location>
</feature>
<evidence type="ECO:0000256" key="7">
    <source>
        <dbReference type="SAM" id="Phobius"/>
    </source>
</evidence>
<keyword evidence="6 7" id="KW-0472">Membrane</keyword>
<dbReference type="PROSITE" id="PS00216">
    <property type="entry name" value="SUGAR_TRANSPORT_1"/>
    <property type="match status" value="1"/>
</dbReference>
<keyword evidence="3" id="KW-0813">Transport</keyword>
<dbReference type="STRING" id="1442369.A0A0D2JFR4"/>
<dbReference type="OrthoDB" id="2744543at2759"/>
<dbReference type="PRINTS" id="PR00171">
    <property type="entry name" value="SUGRTRNSPORT"/>
</dbReference>
<protein>
    <recommendedName>
        <fullName evidence="10">Major facilitator superfamily (MFS) profile domain-containing protein</fullName>
    </recommendedName>
</protein>
<gene>
    <name evidence="8" type="ORF">Z518_02801</name>
</gene>
<dbReference type="GO" id="GO:0005351">
    <property type="term" value="F:carbohydrate:proton symporter activity"/>
    <property type="evidence" value="ECO:0007669"/>
    <property type="project" value="TreeGrafter"/>
</dbReference>
<dbReference type="VEuPathDB" id="FungiDB:Z518_02801"/>
<dbReference type="GeneID" id="25290872"/>
<accession>A0A0D2JFR4</accession>
<feature type="transmembrane region" description="Helical" evidence="7">
    <location>
        <begin position="139"/>
        <end position="156"/>
    </location>
</feature>
<dbReference type="InterPro" id="IPR050360">
    <property type="entry name" value="MFS_Sugar_Transporters"/>
</dbReference>
<evidence type="ECO:0000256" key="5">
    <source>
        <dbReference type="ARBA" id="ARBA00022989"/>
    </source>
</evidence>
<comment type="similarity">
    <text evidence="2">Belongs to the major facilitator superfamily. Sugar transporter (TC 2.A.1.1) family.</text>
</comment>
<name>A0A0D2JFR4_9EURO</name>
<dbReference type="PANTHER" id="PTHR48022">
    <property type="entry name" value="PLASTIDIC GLUCOSE TRANSPORTER 4"/>
    <property type="match status" value="1"/>
</dbReference>
<dbReference type="SUPFAM" id="SSF103473">
    <property type="entry name" value="MFS general substrate transporter"/>
    <property type="match status" value="1"/>
</dbReference>
<dbReference type="GO" id="GO:0016020">
    <property type="term" value="C:membrane"/>
    <property type="evidence" value="ECO:0007669"/>
    <property type="project" value="UniProtKB-SubCell"/>
</dbReference>
<evidence type="ECO:0000256" key="3">
    <source>
        <dbReference type="ARBA" id="ARBA00022448"/>
    </source>
</evidence>
<keyword evidence="9" id="KW-1185">Reference proteome</keyword>
<dbReference type="EMBL" id="KN847476">
    <property type="protein sequence ID" value="KIX08145.1"/>
    <property type="molecule type" value="Genomic_DNA"/>
</dbReference>
<dbReference type="Proteomes" id="UP000053617">
    <property type="component" value="Unassembled WGS sequence"/>
</dbReference>
<dbReference type="InterPro" id="IPR036259">
    <property type="entry name" value="MFS_trans_sf"/>
</dbReference>
<reference evidence="8 9" key="1">
    <citation type="submission" date="2015-01" db="EMBL/GenBank/DDBJ databases">
        <title>The Genome Sequence of Rhinocladiella mackenzie CBS 650.93.</title>
        <authorList>
            <consortium name="The Broad Institute Genomics Platform"/>
            <person name="Cuomo C."/>
            <person name="de Hoog S."/>
            <person name="Gorbushina A."/>
            <person name="Stielow B."/>
            <person name="Teixiera M."/>
            <person name="Abouelleil A."/>
            <person name="Chapman S.B."/>
            <person name="Priest M."/>
            <person name="Young S.K."/>
            <person name="Wortman J."/>
            <person name="Nusbaum C."/>
            <person name="Birren B."/>
        </authorList>
    </citation>
    <scope>NUCLEOTIDE SEQUENCE [LARGE SCALE GENOMIC DNA]</scope>
    <source>
        <strain evidence="8 9">CBS 650.93</strain>
    </source>
</reference>
<feature type="transmembrane region" description="Helical" evidence="7">
    <location>
        <begin position="390"/>
        <end position="408"/>
    </location>
</feature>
<dbReference type="InterPro" id="IPR005828">
    <property type="entry name" value="MFS_sugar_transport-like"/>
</dbReference>
<comment type="subcellular location">
    <subcellularLocation>
        <location evidence="1">Membrane</location>
        <topology evidence="1">Multi-pass membrane protein</topology>
    </subcellularLocation>
</comment>
<dbReference type="InterPro" id="IPR005829">
    <property type="entry name" value="Sugar_transporter_CS"/>
</dbReference>
<evidence type="ECO:0000256" key="6">
    <source>
        <dbReference type="ARBA" id="ARBA00023136"/>
    </source>
</evidence>
<dbReference type="InterPro" id="IPR003663">
    <property type="entry name" value="Sugar/inositol_transpt"/>
</dbReference>
<evidence type="ECO:0000256" key="4">
    <source>
        <dbReference type="ARBA" id="ARBA00022692"/>
    </source>
</evidence>
<evidence type="ECO:0008006" key="10">
    <source>
        <dbReference type="Google" id="ProtNLM"/>
    </source>
</evidence>